<name>A0AAD6ZM73_9AGAR</name>
<keyword evidence="3" id="KW-0964">Secreted</keyword>
<protein>
    <recommendedName>
        <fullName evidence="2">feruloyl esterase</fullName>
        <ecNumber evidence="2">3.1.1.73</ecNumber>
    </recommendedName>
</protein>
<dbReference type="EMBL" id="JARIHO010000040">
    <property type="protein sequence ID" value="KAJ7327976.1"/>
    <property type="molecule type" value="Genomic_DNA"/>
</dbReference>
<evidence type="ECO:0000256" key="5">
    <source>
        <dbReference type="ARBA" id="ARBA00022729"/>
    </source>
</evidence>
<evidence type="ECO:0000313" key="12">
    <source>
        <dbReference type="Proteomes" id="UP001218218"/>
    </source>
</evidence>
<dbReference type="Gene3D" id="3.40.50.1820">
    <property type="entry name" value="alpha/beta hydrolase"/>
    <property type="match status" value="1"/>
</dbReference>
<feature type="chain" id="PRO_5041976338" description="feruloyl esterase" evidence="10">
    <location>
        <begin position="22"/>
        <end position="93"/>
    </location>
</feature>
<keyword evidence="6" id="KW-0378">Hydrolase</keyword>
<keyword evidence="4" id="KW-0858">Xylan degradation</keyword>
<sequence length="93" mass="9988">MANFRWRKILVYLDGLGGAWAGNNYSEATVPEDLQLVSDLLDEIRAGWCVNNSRIYATGLSIDDGFVNTIACAPVGANFAAFAAGSGSFLLQR</sequence>
<dbReference type="GO" id="GO:0045493">
    <property type="term" value="P:xylan catabolic process"/>
    <property type="evidence" value="ECO:0007669"/>
    <property type="project" value="UniProtKB-KW"/>
</dbReference>
<dbReference type="PANTHER" id="PTHR38050:SF2">
    <property type="entry name" value="FERULOYL ESTERASE C-RELATED"/>
    <property type="match status" value="1"/>
</dbReference>
<evidence type="ECO:0000256" key="2">
    <source>
        <dbReference type="ARBA" id="ARBA00013091"/>
    </source>
</evidence>
<comment type="subcellular location">
    <subcellularLocation>
        <location evidence="1">Secreted</location>
    </subcellularLocation>
</comment>
<keyword evidence="7" id="KW-0119">Carbohydrate metabolism</keyword>
<comment type="caution">
    <text evidence="11">The sequence shown here is derived from an EMBL/GenBank/DDBJ whole genome shotgun (WGS) entry which is preliminary data.</text>
</comment>
<evidence type="ECO:0000256" key="4">
    <source>
        <dbReference type="ARBA" id="ARBA00022651"/>
    </source>
</evidence>
<evidence type="ECO:0000256" key="6">
    <source>
        <dbReference type="ARBA" id="ARBA00022801"/>
    </source>
</evidence>
<keyword evidence="8" id="KW-0624">Polysaccharide degradation</keyword>
<evidence type="ECO:0000256" key="10">
    <source>
        <dbReference type="SAM" id="SignalP"/>
    </source>
</evidence>
<evidence type="ECO:0000313" key="11">
    <source>
        <dbReference type="EMBL" id="KAJ7327976.1"/>
    </source>
</evidence>
<evidence type="ECO:0000256" key="7">
    <source>
        <dbReference type="ARBA" id="ARBA00023277"/>
    </source>
</evidence>
<evidence type="ECO:0000256" key="1">
    <source>
        <dbReference type="ARBA" id="ARBA00004613"/>
    </source>
</evidence>
<feature type="signal peptide" evidence="10">
    <location>
        <begin position="1"/>
        <end position="21"/>
    </location>
</feature>
<evidence type="ECO:0000256" key="3">
    <source>
        <dbReference type="ARBA" id="ARBA00022525"/>
    </source>
</evidence>
<reference evidence="11" key="1">
    <citation type="submission" date="2023-03" db="EMBL/GenBank/DDBJ databases">
        <title>Massive genome expansion in bonnet fungi (Mycena s.s.) driven by repeated elements and novel gene families across ecological guilds.</title>
        <authorList>
            <consortium name="Lawrence Berkeley National Laboratory"/>
            <person name="Harder C.B."/>
            <person name="Miyauchi S."/>
            <person name="Viragh M."/>
            <person name="Kuo A."/>
            <person name="Thoen E."/>
            <person name="Andreopoulos B."/>
            <person name="Lu D."/>
            <person name="Skrede I."/>
            <person name="Drula E."/>
            <person name="Henrissat B."/>
            <person name="Morin E."/>
            <person name="Kohler A."/>
            <person name="Barry K."/>
            <person name="LaButti K."/>
            <person name="Morin E."/>
            <person name="Salamov A."/>
            <person name="Lipzen A."/>
            <person name="Mereny Z."/>
            <person name="Hegedus B."/>
            <person name="Baldrian P."/>
            <person name="Stursova M."/>
            <person name="Weitz H."/>
            <person name="Taylor A."/>
            <person name="Grigoriev I.V."/>
            <person name="Nagy L.G."/>
            <person name="Martin F."/>
            <person name="Kauserud H."/>
        </authorList>
    </citation>
    <scope>NUCLEOTIDE SEQUENCE</scope>
    <source>
        <strain evidence="11">CBHHK002</strain>
    </source>
</reference>
<accession>A0AAD6ZM73</accession>
<dbReference type="PANTHER" id="PTHR38050">
    <property type="match status" value="1"/>
</dbReference>
<dbReference type="InterPro" id="IPR043595">
    <property type="entry name" value="FaeB/C/D"/>
</dbReference>
<evidence type="ECO:0000256" key="9">
    <source>
        <dbReference type="ARBA" id="ARBA00034075"/>
    </source>
</evidence>
<dbReference type="AlphaFoldDB" id="A0AAD6ZM73"/>
<proteinExistence type="predicted"/>
<dbReference type="EC" id="3.1.1.73" evidence="2"/>
<evidence type="ECO:0000256" key="8">
    <source>
        <dbReference type="ARBA" id="ARBA00023326"/>
    </source>
</evidence>
<keyword evidence="12" id="KW-1185">Reference proteome</keyword>
<comment type="catalytic activity">
    <reaction evidence="9">
        <text>feruloyl-polysaccharide + H2O = ferulate + polysaccharide.</text>
        <dbReference type="EC" id="3.1.1.73"/>
    </reaction>
</comment>
<gene>
    <name evidence="11" type="ORF">DFH08DRAFT_967751</name>
</gene>
<dbReference type="GO" id="GO:0030600">
    <property type="term" value="F:feruloyl esterase activity"/>
    <property type="evidence" value="ECO:0007669"/>
    <property type="project" value="UniProtKB-EC"/>
</dbReference>
<dbReference type="InterPro" id="IPR029058">
    <property type="entry name" value="AB_hydrolase_fold"/>
</dbReference>
<dbReference type="GO" id="GO:0005576">
    <property type="term" value="C:extracellular region"/>
    <property type="evidence" value="ECO:0007669"/>
    <property type="project" value="UniProtKB-SubCell"/>
</dbReference>
<dbReference type="Proteomes" id="UP001218218">
    <property type="component" value="Unassembled WGS sequence"/>
</dbReference>
<organism evidence="11 12">
    <name type="scientific">Mycena albidolilacea</name>
    <dbReference type="NCBI Taxonomy" id="1033008"/>
    <lineage>
        <taxon>Eukaryota</taxon>
        <taxon>Fungi</taxon>
        <taxon>Dikarya</taxon>
        <taxon>Basidiomycota</taxon>
        <taxon>Agaricomycotina</taxon>
        <taxon>Agaricomycetes</taxon>
        <taxon>Agaricomycetidae</taxon>
        <taxon>Agaricales</taxon>
        <taxon>Marasmiineae</taxon>
        <taxon>Mycenaceae</taxon>
        <taxon>Mycena</taxon>
    </lineage>
</organism>
<keyword evidence="5 10" id="KW-0732">Signal</keyword>